<dbReference type="PANTHER" id="PTHR33048">
    <property type="entry name" value="PTH11-LIKE INTEGRAL MEMBRANE PROTEIN (AFU_ORTHOLOGUE AFUA_5G11245)"/>
    <property type="match status" value="1"/>
</dbReference>
<feature type="transmembrane region" description="Helical" evidence="7">
    <location>
        <begin position="105"/>
        <end position="132"/>
    </location>
</feature>
<evidence type="ECO:0000313" key="9">
    <source>
        <dbReference type="EMBL" id="KAK0323107.1"/>
    </source>
</evidence>
<keyword evidence="4 7" id="KW-0472">Membrane</keyword>
<dbReference type="PANTHER" id="PTHR33048:SF129">
    <property type="entry name" value="INTEGRAL MEMBRANE PROTEIN-RELATED"/>
    <property type="match status" value="1"/>
</dbReference>
<feature type="transmembrane region" description="Helical" evidence="7">
    <location>
        <begin position="31"/>
        <end position="52"/>
    </location>
</feature>
<dbReference type="GO" id="GO:0016020">
    <property type="term" value="C:membrane"/>
    <property type="evidence" value="ECO:0007669"/>
    <property type="project" value="UniProtKB-SubCell"/>
</dbReference>
<reference evidence="9" key="1">
    <citation type="submission" date="2021-12" db="EMBL/GenBank/DDBJ databases">
        <title>Black yeast isolated from Biological Soil Crust.</title>
        <authorList>
            <person name="Kurbessoian T."/>
        </authorList>
    </citation>
    <scope>NUCLEOTIDE SEQUENCE</scope>
    <source>
        <strain evidence="9">CCFEE 5208</strain>
    </source>
</reference>
<evidence type="ECO:0000256" key="5">
    <source>
        <dbReference type="ARBA" id="ARBA00038359"/>
    </source>
</evidence>
<feature type="region of interest" description="Disordered" evidence="6">
    <location>
        <begin position="408"/>
        <end position="453"/>
    </location>
</feature>
<organism evidence="9 10">
    <name type="scientific">Friedmanniomyces endolithicus</name>
    <dbReference type="NCBI Taxonomy" id="329885"/>
    <lineage>
        <taxon>Eukaryota</taxon>
        <taxon>Fungi</taxon>
        <taxon>Dikarya</taxon>
        <taxon>Ascomycota</taxon>
        <taxon>Pezizomycotina</taxon>
        <taxon>Dothideomycetes</taxon>
        <taxon>Dothideomycetidae</taxon>
        <taxon>Mycosphaerellales</taxon>
        <taxon>Teratosphaeriaceae</taxon>
        <taxon>Friedmanniomyces</taxon>
    </lineage>
</organism>
<accession>A0AAN6FRB3</accession>
<feature type="transmembrane region" description="Helical" evidence="7">
    <location>
        <begin position="144"/>
        <end position="168"/>
    </location>
</feature>
<dbReference type="InterPro" id="IPR049326">
    <property type="entry name" value="Rhodopsin_dom_fungi"/>
</dbReference>
<feature type="transmembrane region" description="Helical" evidence="7">
    <location>
        <begin position="64"/>
        <end position="85"/>
    </location>
</feature>
<dbReference type="Pfam" id="PF20684">
    <property type="entry name" value="Fung_rhodopsin"/>
    <property type="match status" value="1"/>
</dbReference>
<name>A0AAN6FRB3_9PEZI</name>
<dbReference type="AlphaFoldDB" id="A0AAN6FRB3"/>
<comment type="similarity">
    <text evidence="5">Belongs to the SAT4 family.</text>
</comment>
<feature type="region of interest" description="Disordered" evidence="6">
    <location>
        <begin position="314"/>
        <end position="384"/>
    </location>
</feature>
<feature type="compositionally biased region" description="Low complexity" evidence="6">
    <location>
        <begin position="333"/>
        <end position="344"/>
    </location>
</feature>
<feature type="transmembrane region" description="Helical" evidence="7">
    <location>
        <begin position="230"/>
        <end position="254"/>
    </location>
</feature>
<comment type="subcellular location">
    <subcellularLocation>
        <location evidence="1">Membrane</location>
        <topology evidence="1">Multi-pass membrane protein</topology>
    </subcellularLocation>
</comment>
<evidence type="ECO:0000313" key="10">
    <source>
        <dbReference type="Proteomes" id="UP001168146"/>
    </source>
</evidence>
<feature type="domain" description="Rhodopsin" evidence="8">
    <location>
        <begin position="49"/>
        <end position="294"/>
    </location>
</feature>
<feature type="transmembrane region" description="Helical" evidence="7">
    <location>
        <begin position="266"/>
        <end position="289"/>
    </location>
</feature>
<sequence length="453" mass="50974">MPGNLQDIPASVILTWPAPNYEHPHPQRTWIVPWVAVLQSVMTLLVGTRLWLRATRKAGILGLDDALLVPAFLSATMFSIVVIMSNRDYGSDRHVWDVRPEWFETALLLAWLGEFAFLISTCCTKISVLLFYRRLVQGTFSKRWRMATIGAIVFTACYCVAFILALVFNCNPTEAYWKAYSLTYTKSYTCANTKNLNPLAGALSVFSDLYSVVLPMGMLRHFEASKRQKLALNAIFSLGLIVVAAGCVRTYYIYQLGVDYDMTWVGYHLIIWSSLELHMALICASAPSLRVLFRQYMSDPLSGVVHSTRSLASTRDASRLSRQPNSAEIVTYSSQARNSSISSSNFGDRKPTQYNVTPSLDPVGESEAEMSSPYMERTRSPTLKSRPIKTPAEFEAFALQNLEQHRPPPRAAFTRQGSDTFLRPTSAYSTHDDMHSHLEQPFTDWYSPPQARG</sequence>
<feature type="compositionally biased region" description="Polar residues" evidence="6">
    <location>
        <begin position="314"/>
        <end position="332"/>
    </location>
</feature>
<dbReference type="Proteomes" id="UP001168146">
    <property type="component" value="Unassembled WGS sequence"/>
</dbReference>
<comment type="caution">
    <text evidence="9">The sequence shown here is derived from an EMBL/GenBank/DDBJ whole genome shotgun (WGS) entry which is preliminary data.</text>
</comment>
<evidence type="ECO:0000256" key="4">
    <source>
        <dbReference type="ARBA" id="ARBA00023136"/>
    </source>
</evidence>
<gene>
    <name evidence="9" type="ORF">LTR82_006038</name>
</gene>
<feature type="transmembrane region" description="Helical" evidence="7">
    <location>
        <begin position="199"/>
        <end position="218"/>
    </location>
</feature>
<dbReference type="InterPro" id="IPR052337">
    <property type="entry name" value="SAT4-like"/>
</dbReference>
<evidence type="ECO:0000256" key="2">
    <source>
        <dbReference type="ARBA" id="ARBA00022692"/>
    </source>
</evidence>
<evidence type="ECO:0000256" key="1">
    <source>
        <dbReference type="ARBA" id="ARBA00004141"/>
    </source>
</evidence>
<evidence type="ECO:0000256" key="3">
    <source>
        <dbReference type="ARBA" id="ARBA00022989"/>
    </source>
</evidence>
<protein>
    <recommendedName>
        <fullName evidence="8">Rhodopsin domain-containing protein</fullName>
    </recommendedName>
</protein>
<evidence type="ECO:0000256" key="6">
    <source>
        <dbReference type="SAM" id="MobiDB-lite"/>
    </source>
</evidence>
<keyword evidence="3 7" id="KW-1133">Transmembrane helix</keyword>
<dbReference type="EMBL" id="JASUXU010000014">
    <property type="protein sequence ID" value="KAK0323107.1"/>
    <property type="molecule type" value="Genomic_DNA"/>
</dbReference>
<proteinExistence type="inferred from homology"/>
<keyword evidence="2 7" id="KW-0812">Transmembrane</keyword>
<evidence type="ECO:0000256" key="7">
    <source>
        <dbReference type="SAM" id="Phobius"/>
    </source>
</evidence>
<evidence type="ECO:0000259" key="8">
    <source>
        <dbReference type="Pfam" id="PF20684"/>
    </source>
</evidence>